<evidence type="ECO:0000313" key="2">
    <source>
        <dbReference type="Proteomes" id="UP000054988"/>
    </source>
</evidence>
<evidence type="ECO:0000313" key="1">
    <source>
        <dbReference type="EMBL" id="KTB42955.1"/>
    </source>
</evidence>
<gene>
    <name evidence="1" type="ORF">WG66_4463</name>
</gene>
<organism evidence="1 2">
    <name type="scientific">Moniliophthora roreri</name>
    <name type="common">Frosty pod rot fungus</name>
    <name type="synonym">Monilia roreri</name>
    <dbReference type="NCBI Taxonomy" id="221103"/>
    <lineage>
        <taxon>Eukaryota</taxon>
        <taxon>Fungi</taxon>
        <taxon>Dikarya</taxon>
        <taxon>Basidiomycota</taxon>
        <taxon>Agaricomycotina</taxon>
        <taxon>Agaricomycetes</taxon>
        <taxon>Agaricomycetidae</taxon>
        <taxon>Agaricales</taxon>
        <taxon>Marasmiineae</taxon>
        <taxon>Marasmiaceae</taxon>
        <taxon>Moniliophthora</taxon>
    </lineage>
</organism>
<dbReference type="Proteomes" id="UP000054988">
    <property type="component" value="Unassembled WGS sequence"/>
</dbReference>
<comment type="caution">
    <text evidence="1">The sequence shown here is derived from an EMBL/GenBank/DDBJ whole genome shotgun (WGS) entry which is preliminary data.</text>
</comment>
<dbReference type="AlphaFoldDB" id="A0A0W0G2Y2"/>
<name>A0A0W0G2Y2_MONRR</name>
<protein>
    <submittedName>
        <fullName evidence="1">Uncharacterized protein</fullName>
    </submittedName>
</protein>
<proteinExistence type="predicted"/>
<sequence length="161" mass="18124">MSSTLMTDRQVPPYPETFILKTLEELASEPGPLQTLAALALSIDREASLRPPFRMLARGCCEAVFIIIAAGVVTTEASPPSLVQEKINKLQGYSLSLLIFDSNAEYAYRKLCDIDLYIKRFATRGRLAAFFGSLTDTPRIDEYRKFMRRVIIDNNFSPKSH</sequence>
<accession>A0A0W0G2Y2</accession>
<reference evidence="1 2" key="1">
    <citation type="submission" date="2015-12" db="EMBL/GenBank/DDBJ databases">
        <title>Draft genome sequence of Moniliophthora roreri, the causal agent of frosty pod rot of cacao.</title>
        <authorList>
            <person name="Aime M.C."/>
            <person name="Diaz-Valderrama J.R."/>
            <person name="Kijpornyongpan T."/>
            <person name="Phillips-Mora W."/>
        </authorList>
    </citation>
    <scope>NUCLEOTIDE SEQUENCE [LARGE SCALE GENOMIC DNA]</scope>
    <source>
        <strain evidence="1 2">MCA 2952</strain>
    </source>
</reference>
<dbReference type="EMBL" id="LATX01001268">
    <property type="protein sequence ID" value="KTB42955.1"/>
    <property type="molecule type" value="Genomic_DNA"/>
</dbReference>